<proteinExistence type="predicted"/>
<gene>
    <name evidence="1" type="ORF">SAMN05444355_1258</name>
</gene>
<evidence type="ECO:0000313" key="2">
    <source>
        <dbReference type="Proteomes" id="UP000183658"/>
    </source>
</evidence>
<dbReference type="RefSeq" id="WP_074724731.1">
    <property type="nucleotide sequence ID" value="NZ_CBCRVS010000031.1"/>
</dbReference>
<dbReference type="OrthoDB" id="1367687at2"/>
<evidence type="ECO:0000313" key="1">
    <source>
        <dbReference type="EMBL" id="SER76437.1"/>
    </source>
</evidence>
<protein>
    <submittedName>
        <fullName evidence="1">Uncharacterized protein</fullName>
    </submittedName>
</protein>
<accession>A0A1H9RUV8</accession>
<dbReference type="Proteomes" id="UP000183658">
    <property type="component" value="Unassembled WGS sequence"/>
</dbReference>
<dbReference type="EMBL" id="FOFZ01000025">
    <property type="protein sequence ID" value="SER76437.1"/>
    <property type="molecule type" value="Genomic_DNA"/>
</dbReference>
<sequence>MKNNKFYSPIKSLINLILTGERKIDQDSQLITVVQGFTDSLSSNNSDDYNIYILIHIEEFLSSCSQEEKVDIIKVLFDNEDLITGVLFINRLTDSKSLKENDFSDTLNSTLASYIIDNEVHPILTFSFYFYIESISKITIVNGQMTKSDYKKIIEFHSIKRDLKKLFSF</sequence>
<name>A0A1H9RUV8_FLAFI</name>
<reference evidence="2" key="1">
    <citation type="submission" date="2016-10" db="EMBL/GenBank/DDBJ databases">
        <authorList>
            <person name="Varghese N."/>
            <person name="Submissions S."/>
        </authorList>
    </citation>
    <scope>NUCLEOTIDE SEQUENCE [LARGE SCALE GENOMIC DNA]</scope>
    <source>
        <strain evidence="2">DSM 15719</strain>
    </source>
</reference>
<dbReference type="AlphaFoldDB" id="A0A1H9RUV8"/>
<keyword evidence="2" id="KW-1185">Reference proteome</keyword>
<organism evidence="1 2">
    <name type="scientific">Flavobacterium frigoris</name>
    <dbReference type="NCBI Taxonomy" id="229204"/>
    <lineage>
        <taxon>Bacteria</taxon>
        <taxon>Pseudomonadati</taxon>
        <taxon>Bacteroidota</taxon>
        <taxon>Flavobacteriia</taxon>
        <taxon>Flavobacteriales</taxon>
        <taxon>Flavobacteriaceae</taxon>
        <taxon>Flavobacterium</taxon>
    </lineage>
</organism>